<keyword evidence="5" id="KW-1185">Reference proteome</keyword>
<dbReference type="EMBL" id="CAJNOQ010016942">
    <property type="protein sequence ID" value="CAF1390145.1"/>
    <property type="molecule type" value="Genomic_DNA"/>
</dbReference>
<feature type="compositionally biased region" description="Basic and acidic residues" evidence="2">
    <location>
        <begin position="65"/>
        <end position="76"/>
    </location>
</feature>
<dbReference type="EMBL" id="CAJOBC010082347">
    <property type="protein sequence ID" value="CAF4284748.1"/>
    <property type="molecule type" value="Genomic_DNA"/>
</dbReference>
<feature type="compositionally biased region" description="Polar residues" evidence="2">
    <location>
        <begin position="77"/>
        <end position="89"/>
    </location>
</feature>
<dbReference type="Pfam" id="PF03747">
    <property type="entry name" value="ADP_ribosyl_GH"/>
    <property type="match status" value="1"/>
</dbReference>
<feature type="binding site" evidence="1">
    <location>
        <position position="216"/>
    </location>
    <ligand>
        <name>Mg(2+)</name>
        <dbReference type="ChEBI" id="CHEBI:18420"/>
        <label>1</label>
    </ligand>
</feature>
<feature type="compositionally biased region" description="Polar residues" evidence="2">
    <location>
        <begin position="1"/>
        <end position="14"/>
    </location>
</feature>
<keyword evidence="1" id="KW-0479">Metal-binding</keyword>
<feature type="binding site" evidence="1">
    <location>
        <position position="461"/>
    </location>
    <ligand>
        <name>Mg(2+)</name>
        <dbReference type="ChEBI" id="CHEBI:18420"/>
        <label>1</label>
    </ligand>
</feature>
<comment type="caution">
    <text evidence="3">The sequence shown here is derived from an EMBL/GenBank/DDBJ whole genome shotgun (WGS) entry which is preliminary data.</text>
</comment>
<dbReference type="InterPro" id="IPR005502">
    <property type="entry name" value="Ribosyl_crysJ1"/>
</dbReference>
<evidence type="ECO:0000256" key="1">
    <source>
        <dbReference type="PIRSR" id="PIRSR605502-1"/>
    </source>
</evidence>
<organism evidence="3 5">
    <name type="scientific">Didymodactylos carnosus</name>
    <dbReference type="NCBI Taxonomy" id="1234261"/>
    <lineage>
        <taxon>Eukaryota</taxon>
        <taxon>Metazoa</taxon>
        <taxon>Spiralia</taxon>
        <taxon>Gnathifera</taxon>
        <taxon>Rotifera</taxon>
        <taxon>Eurotatoria</taxon>
        <taxon>Bdelloidea</taxon>
        <taxon>Philodinida</taxon>
        <taxon>Philodinidae</taxon>
        <taxon>Didymodactylos</taxon>
    </lineage>
</organism>
<dbReference type="InterPro" id="IPR036705">
    <property type="entry name" value="Ribosyl_crysJ1_sf"/>
</dbReference>
<protein>
    <recommendedName>
        <fullName evidence="6">ADP-ribosylglycohydrolase</fullName>
    </recommendedName>
</protein>
<dbReference type="Proteomes" id="UP000663829">
    <property type="component" value="Unassembled WGS sequence"/>
</dbReference>
<dbReference type="PANTHER" id="PTHR16222">
    <property type="entry name" value="ADP-RIBOSYLGLYCOHYDROLASE"/>
    <property type="match status" value="1"/>
</dbReference>
<keyword evidence="1" id="KW-0460">Magnesium</keyword>
<feature type="region of interest" description="Disordered" evidence="2">
    <location>
        <begin position="1"/>
        <end position="24"/>
    </location>
</feature>
<dbReference type="InterPro" id="IPR050792">
    <property type="entry name" value="ADP-ribosylglycohydrolase"/>
</dbReference>
<dbReference type="Gene3D" id="1.10.4080.10">
    <property type="entry name" value="ADP-ribosylation/Crystallin J1"/>
    <property type="match status" value="1"/>
</dbReference>
<proteinExistence type="predicted"/>
<dbReference type="AlphaFoldDB" id="A0A815KI46"/>
<evidence type="ECO:0008006" key="6">
    <source>
        <dbReference type="Google" id="ProtNLM"/>
    </source>
</evidence>
<dbReference type="OrthoDB" id="410104at2759"/>
<dbReference type="Proteomes" id="UP000681722">
    <property type="component" value="Unassembled WGS sequence"/>
</dbReference>
<feature type="binding site" evidence="1">
    <location>
        <position position="462"/>
    </location>
    <ligand>
        <name>Mg(2+)</name>
        <dbReference type="ChEBI" id="CHEBI:18420"/>
        <label>1</label>
    </ligand>
</feature>
<evidence type="ECO:0000256" key="2">
    <source>
        <dbReference type="SAM" id="MobiDB-lite"/>
    </source>
</evidence>
<feature type="compositionally biased region" description="Polar residues" evidence="2">
    <location>
        <begin position="48"/>
        <end position="64"/>
    </location>
</feature>
<dbReference type="GO" id="GO:0046872">
    <property type="term" value="F:metal ion binding"/>
    <property type="evidence" value="ECO:0007669"/>
    <property type="project" value="UniProtKB-KW"/>
</dbReference>
<dbReference type="SUPFAM" id="SSF101478">
    <property type="entry name" value="ADP-ribosylglycohydrolase"/>
    <property type="match status" value="1"/>
</dbReference>
<feature type="binding site" evidence="1">
    <location>
        <position position="459"/>
    </location>
    <ligand>
        <name>Mg(2+)</name>
        <dbReference type="ChEBI" id="CHEBI:18420"/>
        <label>1</label>
    </ligand>
</feature>
<reference evidence="3" key="1">
    <citation type="submission" date="2021-02" db="EMBL/GenBank/DDBJ databases">
        <authorList>
            <person name="Nowell W R."/>
        </authorList>
    </citation>
    <scope>NUCLEOTIDE SEQUENCE</scope>
</reference>
<accession>A0A815KI46</accession>
<feature type="compositionally biased region" description="Polar residues" evidence="2">
    <location>
        <begin position="109"/>
        <end position="128"/>
    </location>
</feature>
<evidence type="ECO:0000313" key="3">
    <source>
        <dbReference type="EMBL" id="CAF1390145.1"/>
    </source>
</evidence>
<feature type="region of interest" description="Disordered" evidence="2">
    <location>
        <begin position="48"/>
        <end position="142"/>
    </location>
</feature>
<evidence type="ECO:0000313" key="5">
    <source>
        <dbReference type="Proteomes" id="UP000663829"/>
    </source>
</evidence>
<evidence type="ECO:0000313" key="4">
    <source>
        <dbReference type="EMBL" id="CAF4284748.1"/>
    </source>
</evidence>
<feature type="compositionally biased region" description="Basic and acidic residues" evidence="2">
    <location>
        <begin position="93"/>
        <end position="103"/>
    </location>
</feature>
<comment type="cofactor">
    <cofactor evidence="1">
        <name>Mg(2+)</name>
        <dbReference type="ChEBI" id="CHEBI:18420"/>
    </cofactor>
    <text evidence="1">Binds 2 magnesium ions per subunit.</text>
</comment>
<feature type="binding site" evidence="1">
    <location>
        <position position="215"/>
    </location>
    <ligand>
        <name>Mg(2+)</name>
        <dbReference type="ChEBI" id="CHEBI:18420"/>
        <label>1</label>
    </ligand>
</feature>
<sequence>MSTISSNKQATPANVNVDDDAGSDITAGRIDLHELPMETNESVMFQHENTQQKDNSYPNKTLTKNTEDSQLKHDDNTIVNIDSINNRSPNHLEVPHTPDEQSPNKRSKQSANSRSTSPAETPSSSRSPSAGWLNPQRNMSSGKIVQPDQLDLQYPNHDYTENDTYKRIAGSMMGMAIGDALGAHVEFRPRSYLEKYPVENLQGGGTWGLEAGQWTDDTSMALCLAISLILKGDHDAYDQLVRYKWWWKRGYMSSTGQCFDIGNATSESLQNFISKQREFGKTHQISYEQMDSLSAENLERFADEQSTSCSREGVAGNGALMRLAPIPLFFYHSPYHAVLNAGESAILTHGDDRARDACRYYAALIVGALQGYAKADLLDKEFYPNRKKEKWFGEGDEAELHSDIQKIAGGSFKRKGGYADGIRGKGYIVPALEAALWAFWCDEDSFEKGALQAVNLGDDTDTTAAIYGQLAGAYYNIDNLPEKWSKKVHADDFILCLSVWLIHEGDRWYEHLSEMNKSN</sequence>
<gene>
    <name evidence="3" type="ORF">GPM918_LOCUS32752</name>
    <name evidence="4" type="ORF">SRO942_LOCUS33424</name>
</gene>
<name>A0A815KI46_9BILA</name>
<feature type="binding site" evidence="1">
    <location>
        <position position="217"/>
    </location>
    <ligand>
        <name>Mg(2+)</name>
        <dbReference type="ChEBI" id="CHEBI:18420"/>
        <label>1</label>
    </ligand>
</feature>
<dbReference type="PANTHER" id="PTHR16222:SF12">
    <property type="entry name" value="ADP-RIBOSYLGLYCOHYDROLASE-RELATED"/>
    <property type="match status" value="1"/>
</dbReference>